<keyword evidence="2" id="KW-0862">Zinc</keyword>
<dbReference type="InterPro" id="IPR000771">
    <property type="entry name" value="FBA_II"/>
</dbReference>
<dbReference type="PANTHER" id="PTHR30304">
    <property type="entry name" value="D-TAGATOSE-1,6-BISPHOSPHATE ALDOLASE"/>
    <property type="match status" value="1"/>
</dbReference>
<dbReference type="Proteomes" id="UP000177090">
    <property type="component" value="Unassembled WGS sequence"/>
</dbReference>
<dbReference type="InterPro" id="IPR013785">
    <property type="entry name" value="Aldolase_TIM"/>
</dbReference>
<comment type="cofactor">
    <cofactor evidence="2">
        <name>Zn(2+)</name>
        <dbReference type="ChEBI" id="CHEBI:29105"/>
    </cofactor>
    <text evidence="2">Binds 2 Zn(2+) ions per subunit. One is catalytic and the other provides a structural contribution.</text>
</comment>
<dbReference type="SUPFAM" id="SSF51569">
    <property type="entry name" value="Aldolase"/>
    <property type="match status" value="1"/>
</dbReference>
<dbReference type="GO" id="GO:0016832">
    <property type="term" value="F:aldehyde-lyase activity"/>
    <property type="evidence" value="ECO:0007669"/>
    <property type="project" value="InterPro"/>
</dbReference>
<dbReference type="PANTHER" id="PTHR30304:SF0">
    <property type="entry name" value="D-TAGATOSE-1,6-BISPHOSPHATE ALDOLASE SUBUNIT GATY-RELATED"/>
    <property type="match status" value="1"/>
</dbReference>
<feature type="binding site" evidence="2">
    <location>
        <position position="134"/>
    </location>
    <ligand>
        <name>Zn(2+)</name>
        <dbReference type="ChEBI" id="CHEBI:29105"/>
        <label>2</label>
    </ligand>
</feature>
<dbReference type="CDD" id="cd00947">
    <property type="entry name" value="TBP_aldolase_IIB"/>
    <property type="match status" value="1"/>
</dbReference>
<dbReference type="InterPro" id="IPR050246">
    <property type="entry name" value="Class_II_FBP_aldolase"/>
</dbReference>
<evidence type="ECO:0000256" key="2">
    <source>
        <dbReference type="PIRSR" id="PIRSR001359-3"/>
    </source>
</evidence>
<evidence type="ECO:0000313" key="4">
    <source>
        <dbReference type="Proteomes" id="UP000177090"/>
    </source>
</evidence>
<dbReference type="PIRSF" id="PIRSF001359">
    <property type="entry name" value="F_bP_aldolase_II"/>
    <property type="match status" value="1"/>
</dbReference>
<dbReference type="STRING" id="1802440.A2569_02270"/>
<dbReference type="Gene3D" id="3.20.20.70">
    <property type="entry name" value="Aldolase class I"/>
    <property type="match status" value="1"/>
</dbReference>
<proteinExistence type="predicted"/>
<dbReference type="GO" id="GO:0005975">
    <property type="term" value="P:carbohydrate metabolic process"/>
    <property type="evidence" value="ECO:0007669"/>
    <property type="project" value="InterPro"/>
</dbReference>
<evidence type="ECO:0000256" key="1">
    <source>
        <dbReference type="PIRSR" id="PIRSR001359-1"/>
    </source>
</evidence>
<feature type="binding site" evidence="2">
    <location>
        <position position="102"/>
    </location>
    <ligand>
        <name>Zn(2+)</name>
        <dbReference type="ChEBI" id="CHEBI:29105"/>
        <label>2</label>
    </ligand>
</feature>
<dbReference type="AlphaFoldDB" id="A0A1G2QKZ4"/>
<feature type="binding site" evidence="2">
    <location>
        <position position="185"/>
    </location>
    <ligand>
        <name>Zn(2+)</name>
        <dbReference type="ChEBI" id="CHEBI:29105"/>
        <label>1</label>
        <note>catalytic</note>
    </ligand>
</feature>
<protein>
    <submittedName>
        <fullName evidence="3">Tagatose-bisphosphate aldolase</fullName>
    </submittedName>
</protein>
<keyword evidence="2" id="KW-0479">Metal-binding</keyword>
<accession>A0A1G2QKZ4</accession>
<feature type="active site" description="Proton donor" evidence="1">
    <location>
        <position position="80"/>
    </location>
</feature>
<feature type="binding site" evidence="2">
    <location>
        <position position="215"/>
    </location>
    <ligand>
        <name>Zn(2+)</name>
        <dbReference type="ChEBI" id="CHEBI:29105"/>
        <label>1</label>
        <note>catalytic</note>
    </ligand>
</feature>
<reference evidence="3 4" key="1">
    <citation type="journal article" date="2016" name="Nat. Commun.">
        <title>Thousands of microbial genomes shed light on interconnected biogeochemical processes in an aquifer system.</title>
        <authorList>
            <person name="Anantharaman K."/>
            <person name="Brown C.T."/>
            <person name="Hug L.A."/>
            <person name="Sharon I."/>
            <person name="Castelle C.J."/>
            <person name="Probst A.J."/>
            <person name="Thomas B.C."/>
            <person name="Singh A."/>
            <person name="Wilkins M.J."/>
            <person name="Karaoz U."/>
            <person name="Brodie E.L."/>
            <person name="Williams K.H."/>
            <person name="Hubbard S.S."/>
            <person name="Banfield J.F."/>
        </authorList>
    </citation>
    <scope>NUCLEOTIDE SEQUENCE [LARGE SCALE GENOMIC DNA]</scope>
</reference>
<gene>
    <name evidence="3" type="ORF">A2569_02270</name>
</gene>
<dbReference type="GO" id="GO:0008270">
    <property type="term" value="F:zinc ion binding"/>
    <property type="evidence" value="ECO:0007669"/>
    <property type="project" value="InterPro"/>
</dbReference>
<dbReference type="EMBL" id="MHTL01000004">
    <property type="protein sequence ID" value="OHA61138.1"/>
    <property type="molecule type" value="Genomic_DNA"/>
</dbReference>
<sequence>MLTLREALADAEKRGVALGHFNISNIEGLHGVWNAARALKLPVVIGVSEGERDFIGVRQCVALIKSLREGENYPIFLNADHSYSVERVKEAIDAGFDAVIFDGAELPLAENISKTRDCVSHARACGREVLVEGELGYIGKSSKLLDTLPEGAAQNAESFTSPEEAARFVKETGVDLLAPAVGNIHGMLKHSKDPHLDISRIKAIREAAGVPLVLHGGSGTPDEDFVAAIKAGMPLVHISTELRVAFRDALKLALQEDPEEVVPYKIMRGAVSAIEAATTARLKLFNSLL</sequence>
<dbReference type="Pfam" id="PF01116">
    <property type="entry name" value="F_bP_aldolase"/>
    <property type="match status" value="1"/>
</dbReference>
<organism evidence="3 4">
    <name type="scientific">Candidatus Vogelbacteria bacterium RIFOXYD1_FULL_51_18</name>
    <dbReference type="NCBI Taxonomy" id="1802440"/>
    <lineage>
        <taxon>Bacteria</taxon>
        <taxon>Candidatus Vogeliibacteriota</taxon>
    </lineage>
</organism>
<name>A0A1G2QKZ4_9BACT</name>
<comment type="caution">
    <text evidence="3">The sequence shown here is derived from an EMBL/GenBank/DDBJ whole genome shotgun (WGS) entry which is preliminary data.</text>
</comment>
<feature type="binding site" evidence="2">
    <location>
        <position position="81"/>
    </location>
    <ligand>
        <name>Zn(2+)</name>
        <dbReference type="ChEBI" id="CHEBI:29105"/>
        <label>1</label>
        <note>catalytic</note>
    </ligand>
</feature>
<evidence type="ECO:0000313" key="3">
    <source>
        <dbReference type="EMBL" id="OHA61138.1"/>
    </source>
</evidence>